<evidence type="ECO:0000256" key="1">
    <source>
        <dbReference type="SAM" id="MobiDB-lite"/>
    </source>
</evidence>
<protein>
    <submittedName>
        <fullName evidence="2">Uncharacterized protein</fullName>
    </submittedName>
</protein>
<reference evidence="2 3" key="1">
    <citation type="submission" date="2024-06" db="EMBL/GenBank/DDBJ databases">
        <authorList>
            <person name="Lee S.D."/>
        </authorList>
    </citation>
    <scope>NUCLEOTIDE SEQUENCE [LARGE SCALE GENOMIC DNA]</scope>
    <source>
        <strain evidence="2 3">N1-10</strain>
    </source>
</reference>
<accession>A0ABV6XIC1</accession>
<gene>
    <name evidence="2" type="ORF">ABUW04_07070</name>
</gene>
<comment type="caution">
    <text evidence="2">The sequence shown here is derived from an EMBL/GenBank/DDBJ whole genome shotgun (WGS) entry which is preliminary data.</text>
</comment>
<evidence type="ECO:0000313" key="2">
    <source>
        <dbReference type="EMBL" id="MFC1438016.1"/>
    </source>
</evidence>
<evidence type="ECO:0000313" key="3">
    <source>
        <dbReference type="Proteomes" id="UP001592581"/>
    </source>
</evidence>
<keyword evidence="3" id="KW-1185">Reference proteome</keyword>
<sequence>MTATWWAQPFAPDGSAAAVGIQRQLGAPRLDPLTVLVREAAQNSWDARRGAETVDFRIALDRPGPMRREAWKRYLGPCSDHLVDVDLGEALDSPDLVLLTISDRGTTGLGGPLRADQASEESSDFVDLVRNIGEPQSKRFGGGTYGFGKGVLYTTSGIGMVVIRTRCMWEGRVQTRLIGAALGPRFDLGGRRYTGRHWWGRIAADDYPDPLTDAEATEAATELGFPQRGPNELGTDIVIVGARLGNVYHEEGDTETSRGRTVREAGEYLASAMLWNLWPLLLADDADSEQMTCGLSIDGEELAIPSPHTVLRLRPFVDAYRDAHVPGAVILERKRPRTPLGRFGLATYMSADRTLWTDSAAPFSGAAHHCALMRQAGLVVRYHPGPSYPEEALQYGAVFRTLEEVDEAFADAEPPTHDDWIVEKLSSPEYQSYIRNAFKRIDERLRDLVEKAETEPSSGDAQPPLGALSSRLSTLVPSVGGNGAESPSGQGIAGTGGRQSRPNVRIVEAPRLTMRDGEAVITAVLQADSSVSDLPIQVRAQVVLESGEESDPPLGSDSPEVLEMVSGEGHRVLGDSVRLKPHDPRRWTVFVRPVTGVVTRLHVTTLREQT</sequence>
<proteinExistence type="predicted"/>
<name>A0ABV6XIC1_9ACTN</name>
<dbReference type="EMBL" id="JBEUKS010000002">
    <property type="protein sequence ID" value="MFC1438016.1"/>
    <property type="molecule type" value="Genomic_DNA"/>
</dbReference>
<organism evidence="2 3">
    <name type="scientific">Streptacidiphilus jeojiensis</name>
    <dbReference type="NCBI Taxonomy" id="3229225"/>
    <lineage>
        <taxon>Bacteria</taxon>
        <taxon>Bacillati</taxon>
        <taxon>Actinomycetota</taxon>
        <taxon>Actinomycetes</taxon>
        <taxon>Kitasatosporales</taxon>
        <taxon>Streptomycetaceae</taxon>
        <taxon>Streptacidiphilus</taxon>
    </lineage>
</organism>
<dbReference type="RefSeq" id="WP_380563608.1">
    <property type="nucleotide sequence ID" value="NZ_JBEUKS010000002.1"/>
</dbReference>
<dbReference type="Proteomes" id="UP001592581">
    <property type="component" value="Unassembled WGS sequence"/>
</dbReference>
<feature type="region of interest" description="Disordered" evidence="1">
    <location>
        <begin position="474"/>
        <end position="503"/>
    </location>
</feature>